<keyword evidence="4 8" id="KW-0479">Metal-binding</keyword>
<dbReference type="InterPro" id="IPR050121">
    <property type="entry name" value="Cytochrome_P450_monoxygenase"/>
</dbReference>
<evidence type="ECO:0000256" key="7">
    <source>
        <dbReference type="ARBA" id="ARBA00023033"/>
    </source>
</evidence>
<dbReference type="CDD" id="cd11060">
    <property type="entry name" value="CYP57A1-like"/>
    <property type="match status" value="1"/>
</dbReference>
<dbReference type="PANTHER" id="PTHR24305">
    <property type="entry name" value="CYTOCHROME P450"/>
    <property type="match status" value="1"/>
</dbReference>
<dbReference type="PRINTS" id="PR00385">
    <property type="entry name" value="P450"/>
</dbReference>
<dbReference type="Pfam" id="PF00067">
    <property type="entry name" value="p450"/>
    <property type="match status" value="1"/>
</dbReference>
<accession>A0A9W9UNH2</accession>
<dbReference type="GO" id="GO:0005506">
    <property type="term" value="F:iron ion binding"/>
    <property type="evidence" value="ECO:0007669"/>
    <property type="project" value="InterPro"/>
</dbReference>
<dbReference type="PROSITE" id="PS00086">
    <property type="entry name" value="CYTOCHROME_P450"/>
    <property type="match status" value="1"/>
</dbReference>
<evidence type="ECO:0000256" key="4">
    <source>
        <dbReference type="ARBA" id="ARBA00022723"/>
    </source>
</evidence>
<dbReference type="PRINTS" id="PR00463">
    <property type="entry name" value="EP450I"/>
</dbReference>
<keyword evidence="6 8" id="KW-0408">Iron</keyword>
<feature type="binding site" description="axial binding residue" evidence="8">
    <location>
        <position position="461"/>
    </location>
    <ligand>
        <name>heme</name>
        <dbReference type="ChEBI" id="CHEBI:30413"/>
    </ligand>
    <ligandPart>
        <name>Fe</name>
        <dbReference type="ChEBI" id="CHEBI:18248"/>
    </ligandPart>
</feature>
<dbReference type="GO" id="GO:0016705">
    <property type="term" value="F:oxidoreductase activity, acting on paired donors, with incorporation or reduction of molecular oxygen"/>
    <property type="evidence" value="ECO:0007669"/>
    <property type="project" value="InterPro"/>
</dbReference>
<keyword evidence="7 9" id="KW-0503">Monooxygenase</keyword>
<reference evidence="10" key="1">
    <citation type="submission" date="2022-12" db="EMBL/GenBank/DDBJ databases">
        <authorList>
            <person name="Petersen C."/>
        </authorList>
    </citation>
    <scope>NUCLEOTIDE SEQUENCE</scope>
    <source>
        <strain evidence="10">IBT 35675</strain>
    </source>
</reference>
<evidence type="ECO:0000313" key="10">
    <source>
        <dbReference type="EMBL" id="KAJ5350829.1"/>
    </source>
</evidence>
<keyword evidence="3 8" id="KW-0349">Heme</keyword>
<organism evidence="10 11">
    <name type="scientific">Penicillium brevicompactum</name>
    <dbReference type="NCBI Taxonomy" id="5074"/>
    <lineage>
        <taxon>Eukaryota</taxon>
        <taxon>Fungi</taxon>
        <taxon>Dikarya</taxon>
        <taxon>Ascomycota</taxon>
        <taxon>Pezizomycotina</taxon>
        <taxon>Eurotiomycetes</taxon>
        <taxon>Eurotiomycetidae</taxon>
        <taxon>Eurotiales</taxon>
        <taxon>Aspergillaceae</taxon>
        <taxon>Penicillium</taxon>
    </lineage>
</organism>
<dbReference type="AlphaFoldDB" id="A0A9W9UNH2"/>
<evidence type="ECO:0000256" key="5">
    <source>
        <dbReference type="ARBA" id="ARBA00023002"/>
    </source>
</evidence>
<protein>
    <submittedName>
        <fullName evidence="10">Cytochrome P450</fullName>
    </submittedName>
</protein>
<keyword evidence="5 9" id="KW-0560">Oxidoreductase</keyword>
<dbReference type="PANTHER" id="PTHR24305:SF235">
    <property type="entry name" value="CYTOCHROME P450 MONOOXYGENASE APDB-RELATED"/>
    <property type="match status" value="1"/>
</dbReference>
<comment type="caution">
    <text evidence="10">The sequence shown here is derived from an EMBL/GenBank/DDBJ whole genome shotgun (WGS) entry which is preliminary data.</text>
</comment>
<evidence type="ECO:0000256" key="2">
    <source>
        <dbReference type="ARBA" id="ARBA00010617"/>
    </source>
</evidence>
<dbReference type="InterPro" id="IPR002401">
    <property type="entry name" value="Cyt_P450_E_grp-I"/>
</dbReference>
<comment type="similarity">
    <text evidence="2 9">Belongs to the cytochrome P450 family.</text>
</comment>
<dbReference type="SUPFAM" id="SSF48264">
    <property type="entry name" value="Cytochrome P450"/>
    <property type="match status" value="1"/>
</dbReference>
<comment type="cofactor">
    <cofactor evidence="1 8">
        <name>heme</name>
        <dbReference type="ChEBI" id="CHEBI:30413"/>
    </cofactor>
</comment>
<evidence type="ECO:0000313" key="11">
    <source>
        <dbReference type="Proteomes" id="UP001148299"/>
    </source>
</evidence>
<proteinExistence type="inferred from homology"/>
<evidence type="ECO:0000256" key="1">
    <source>
        <dbReference type="ARBA" id="ARBA00001971"/>
    </source>
</evidence>
<reference evidence="10" key="2">
    <citation type="journal article" date="2023" name="IMA Fungus">
        <title>Comparative genomic study of the Penicillium genus elucidates a diverse pangenome and 15 lateral gene transfer events.</title>
        <authorList>
            <person name="Petersen C."/>
            <person name="Sorensen T."/>
            <person name="Nielsen M.R."/>
            <person name="Sondergaard T.E."/>
            <person name="Sorensen J.L."/>
            <person name="Fitzpatrick D.A."/>
            <person name="Frisvad J.C."/>
            <person name="Nielsen K.L."/>
        </authorList>
    </citation>
    <scope>NUCLEOTIDE SEQUENCE</scope>
    <source>
        <strain evidence="10">IBT 35675</strain>
    </source>
</reference>
<dbReference type="FunFam" id="1.10.630.10:FF:000050">
    <property type="entry name" value="Cytochrome P450 monooxygenase"/>
    <property type="match status" value="1"/>
</dbReference>
<dbReference type="Proteomes" id="UP001148299">
    <property type="component" value="Unassembled WGS sequence"/>
</dbReference>
<evidence type="ECO:0000256" key="9">
    <source>
        <dbReference type="RuleBase" id="RU000461"/>
    </source>
</evidence>
<dbReference type="EMBL" id="JAPZBR010000006">
    <property type="protein sequence ID" value="KAJ5350829.1"/>
    <property type="molecule type" value="Genomic_DNA"/>
</dbReference>
<dbReference type="InterPro" id="IPR036396">
    <property type="entry name" value="Cyt_P450_sf"/>
</dbReference>
<dbReference type="GO" id="GO:0004497">
    <property type="term" value="F:monooxygenase activity"/>
    <property type="evidence" value="ECO:0007669"/>
    <property type="project" value="UniProtKB-KW"/>
</dbReference>
<evidence type="ECO:0000256" key="8">
    <source>
        <dbReference type="PIRSR" id="PIRSR602401-1"/>
    </source>
</evidence>
<dbReference type="GO" id="GO:0043386">
    <property type="term" value="P:mycotoxin biosynthetic process"/>
    <property type="evidence" value="ECO:0007669"/>
    <property type="project" value="UniProtKB-ARBA"/>
</dbReference>
<sequence length="531" mass="60160">MSMLLLPSLVPSERSLYNVVLLLFGGLIFWVYRAWRKQSHVPGPFLASVSNIPRLLWARSGGAHKTHINLHEKYGPLVRLGPNSVSVGDPREISKMYGIRSSFGKSDYYKVLQPMSKGKIIQGLFNTQNDQLHRSMKKPIAGIYSMSNLVSFEPYVDSTIGFFLERLENAQGKGNGKIDLGTWLQWFAFDVMGEITFSKRLGFLDEAKDVDGIMGSIWKMFQYSCWVGQMPWLDRIWVKNTFVSRLLPEKNSPVVMFALARAQERIAEKLHGSGSQDVSSGYNSKDFMSRFLDARAKDPRIPEWFVTAWTTSNVLAGSDTTAIMLRAIIYFLITNPATLRKLEHELRQAQSKGQLSEIVTWKESRNLKYLDACVKEAGRLHPAIGLTLERVVPRGGATICGQFFEQGTNIGMNPWVIHRDKEVFGADAAEWNPDRWLDPDTERVARMDNSLLTFGSGSRTCIGKNISYLEIYKLIPTMFARYEVSLGFVVDSLWCQGSLDLTQFRLNCGTRNENGRLRTRGWWSRATFASG</sequence>
<dbReference type="Gene3D" id="1.10.630.10">
    <property type="entry name" value="Cytochrome P450"/>
    <property type="match status" value="1"/>
</dbReference>
<dbReference type="GO" id="GO:0020037">
    <property type="term" value="F:heme binding"/>
    <property type="evidence" value="ECO:0007669"/>
    <property type="project" value="InterPro"/>
</dbReference>
<dbReference type="InterPro" id="IPR017972">
    <property type="entry name" value="Cyt_P450_CS"/>
</dbReference>
<dbReference type="InterPro" id="IPR001128">
    <property type="entry name" value="Cyt_P450"/>
</dbReference>
<keyword evidence="11" id="KW-1185">Reference proteome</keyword>
<name>A0A9W9UNH2_PENBR</name>
<gene>
    <name evidence="10" type="ORF">N7541_008556</name>
</gene>
<evidence type="ECO:0000256" key="6">
    <source>
        <dbReference type="ARBA" id="ARBA00023004"/>
    </source>
</evidence>
<evidence type="ECO:0000256" key="3">
    <source>
        <dbReference type="ARBA" id="ARBA00022617"/>
    </source>
</evidence>